<protein>
    <submittedName>
        <fullName evidence="2">Uncharacterized protein</fullName>
    </submittedName>
</protein>
<proteinExistence type="predicted"/>
<accession>A0AAE0NBK9</accession>
<organism evidence="2 3">
    <name type="scientific">Lasiosphaeria ovina</name>
    <dbReference type="NCBI Taxonomy" id="92902"/>
    <lineage>
        <taxon>Eukaryota</taxon>
        <taxon>Fungi</taxon>
        <taxon>Dikarya</taxon>
        <taxon>Ascomycota</taxon>
        <taxon>Pezizomycotina</taxon>
        <taxon>Sordariomycetes</taxon>
        <taxon>Sordariomycetidae</taxon>
        <taxon>Sordariales</taxon>
        <taxon>Lasiosphaeriaceae</taxon>
        <taxon>Lasiosphaeria</taxon>
    </lineage>
</organism>
<sequence length="167" mass="18550">MMRGRLLEIAKHPSACLLCRYRLSLATLCSAASRQYSSSSSGTASWSLSSPSPTHPQGSRPTWGASQHTTPARESEPAPTNIPEEKSHPFSPPESTPIGRRILISRPRRDPRDPTETVEMAHYRQKDRDRYLAYTRDKHQLPPANVPQDLESPLGGVLKADLGRRGE</sequence>
<feature type="compositionally biased region" description="Low complexity" evidence="1">
    <location>
        <begin position="37"/>
        <end position="52"/>
    </location>
</feature>
<dbReference type="AlphaFoldDB" id="A0AAE0NBK9"/>
<keyword evidence="3" id="KW-1185">Reference proteome</keyword>
<evidence type="ECO:0000256" key="1">
    <source>
        <dbReference type="SAM" id="MobiDB-lite"/>
    </source>
</evidence>
<dbReference type="EMBL" id="JAULSN010000003">
    <property type="protein sequence ID" value="KAK3376634.1"/>
    <property type="molecule type" value="Genomic_DNA"/>
</dbReference>
<feature type="compositionally biased region" description="Basic and acidic residues" evidence="1">
    <location>
        <begin position="107"/>
        <end position="118"/>
    </location>
</feature>
<gene>
    <name evidence="2" type="ORF">B0T24DRAFT_223806</name>
</gene>
<feature type="region of interest" description="Disordered" evidence="1">
    <location>
        <begin position="140"/>
        <end position="167"/>
    </location>
</feature>
<feature type="region of interest" description="Disordered" evidence="1">
    <location>
        <begin position="37"/>
        <end position="118"/>
    </location>
</feature>
<reference evidence="2" key="1">
    <citation type="journal article" date="2023" name="Mol. Phylogenet. Evol.">
        <title>Genome-scale phylogeny and comparative genomics of the fungal order Sordariales.</title>
        <authorList>
            <person name="Hensen N."/>
            <person name="Bonometti L."/>
            <person name="Westerberg I."/>
            <person name="Brannstrom I.O."/>
            <person name="Guillou S."/>
            <person name="Cros-Aarteil S."/>
            <person name="Calhoun S."/>
            <person name="Haridas S."/>
            <person name="Kuo A."/>
            <person name="Mondo S."/>
            <person name="Pangilinan J."/>
            <person name="Riley R."/>
            <person name="LaButti K."/>
            <person name="Andreopoulos B."/>
            <person name="Lipzen A."/>
            <person name="Chen C."/>
            <person name="Yan M."/>
            <person name="Daum C."/>
            <person name="Ng V."/>
            <person name="Clum A."/>
            <person name="Steindorff A."/>
            <person name="Ohm R.A."/>
            <person name="Martin F."/>
            <person name="Silar P."/>
            <person name="Natvig D.O."/>
            <person name="Lalanne C."/>
            <person name="Gautier V."/>
            <person name="Ament-Velasquez S.L."/>
            <person name="Kruys A."/>
            <person name="Hutchinson M.I."/>
            <person name="Powell A.J."/>
            <person name="Barry K."/>
            <person name="Miller A.N."/>
            <person name="Grigoriev I.V."/>
            <person name="Debuchy R."/>
            <person name="Gladieux P."/>
            <person name="Hiltunen Thoren M."/>
            <person name="Johannesson H."/>
        </authorList>
    </citation>
    <scope>NUCLEOTIDE SEQUENCE</scope>
    <source>
        <strain evidence="2">CBS 958.72</strain>
    </source>
</reference>
<name>A0AAE0NBK9_9PEZI</name>
<comment type="caution">
    <text evidence="2">The sequence shown here is derived from an EMBL/GenBank/DDBJ whole genome shotgun (WGS) entry which is preliminary data.</text>
</comment>
<evidence type="ECO:0000313" key="2">
    <source>
        <dbReference type="EMBL" id="KAK3376634.1"/>
    </source>
</evidence>
<reference evidence="2" key="2">
    <citation type="submission" date="2023-06" db="EMBL/GenBank/DDBJ databases">
        <authorList>
            <consortium name="Lawrence Berkeley National Laboratory"/>
            <person name="Haridas S."/>
            <person name="Hensen N."/>
            <person name="Bonometti L."/>
            <person name="Westerberg I."/>
            <person name="Brannstrom I.O."/>
            <person name="Guillou S."/>
            <person name="Cros-Aarteil S."/>
            <person name="Calhoun S."/>
            <person name="Kuo A."/>
            <person name="Mondo S."/>
            <person name="Pangilinan J."/>
            <person name="Riley R."/>
            <person name="Labutti K."/>
            <person name="Andreopoulos B."/>
            <person name="Lipzen A."/>
            <person name="Chen C."/>
            <person name="Yanf M."/>
            <person name="Daum C."/>
            <person name="Ng V."/>
            <person name="Clum A."/>
            <person name="Steindorff A."/>
            <person name="Ohm R."/>
            <person name="Martin F."/>
            <person name="Silar P."/>
            <person name="Natvig D."/>
            <person name="Lalanne C."/>
            <person name="Gautier V."/>
            <person name="Ament-Velasquez S.L."/>
            <person name="Kruys A."/>
            <person name="Hutchinson M.I."/>
            <person name="Powell A.J."/>
            <person name="Barry K."/>
            <person name="Miller A.N."/>
            <person name="Grigoriev I.V."/>
            <person name="Debuchy R."/>
            <person name="Gladieux P."/>
            <person name="Thoren M.H."/>
            <person name="Johannesson H."/>
        </authorList>
    </citation>
    <scope>NUCLEOTIDE SEQUENCE</scope>
    <source>
        <strain evidence="2">CBS 958.72</strain>
    </source>
</reference>
<feature type="compositionally biased region" description="Polar residues" evidence="1">
    <location>
        <begin position="55"/>
        <end position="70"/>
    </location>
</feature>
<evidence type="ECO:0000313" key="3">
    <source>
        <dbReference type="Proteomes" id="UP001287356"/>
    </source>
</evidence>
<dbReference type="Proteomes" id="UP001287356">
    <property type="component" value="Unassembled WGS sequence"/>
</dbReference>